<proteinExistence type="predicted"/>
<name>A0A7X6RRM5_9ACTN</name>
<dbReference type="Proteomes" id="UP000553209">
    <property type="component" value="Unassembled WGS sequence"/>
</dbReference>
<gene>
    <name evidence="1" type="ORF">HGB44_20495</name>
</gene>
<comment type="caution">
    <text evidence="1">The sequence shown here is derived from an EMBL/GenBank/DDBJ whole genome shotgun (WGS) entry which is preliminary data.</text>
</comment>
<reference evidence="1 2" key="1">
    <citation type="submission" date="2020-04" db="EMBL/GenBank/DDBJ databases">
        <title>MicrobeNet Type strains.</title>
        <authorList>
            <person name="Nicholson A.C."/>
        </authorList>
    </citation>
    <scope>NUCLEOTIDE SEQUENCE [LARGE SCALE GENOMIC DNA]</scope>
    <source>
        <strain evidence="1 2">ATCC 23612</strain>
    </source>
</reference>
<dbReference type="AlphaFoldDB" id="A0A7X6RRM5"/>
<protein>
    <submittedName>
        <fullName evidence="1">Uncharacterized protein</fullName>
    </submittedName>
</protein>
<evidence type="ECO:0000313" key="1">
    <source>
        <dbReference type="EMBL" id="NKZ00030.1"/>
    </source>
</evidence>
<dbReference type="RefSeq" id="WP_168444083.1">
    <property type="nucleotide sequence ID" value="NZ_JAAXPG010000020.1"/>
</dbReference>
<dbReference type="EMBL" id="JAAXPG010000020">
    <property type="protein sequence ID" value="NKZ00030.1"/>
    <property type="molecule type" value="Genomic_DNA"/>
</dbReference>
<sequence>MTHLQPICLPEAFVRNRGVDPANVFGWKHHAVCTGPEGERYVLSEIGYNPYRYDDADRDKEETFGHVLARYAPDGTPVAQVFLDWGSSDSIVGDGGYHPGSLSLLPDGRVLYSMRNDRTFAFTPALDAMEEVTAPGAKRWAFRTRLTPSGRALCLLGDNTVALSPEPVGTKLPALTAVTALMRERPPLGHAPRYCPPSGASGEGTPRTELVEQLGAAYGTGLGGPDPENVRDVVPIDDSTFVVVTVGWSKWSGRRGGDFLFALVDADGTLLGHLDLHTYWDSAARGTRYDVVADQGRRRVFHLNTFGLYAFDGSGNRTLHLSTEDKEYKPLAHFQLREFDPTGSLVLVHEKQHLLLTVPVPDDLAELPGAVVDALAHFRKARTRLKKVHQPQNWYWRTSGIPLPSF</sequence>
<keyword evidence="2" id="KW-1185">Reference proteome</keyword>
<organism evidence="1 2">
    <name type="scientific">Nocardiopsis alborubida</name>
    <dbReference type="NCBI Taxonomy" id="146802"/>
    <lineage>
        <taxon>Bacteria</taxon>
        <taxon>Bacillati</taxon>
        <taxon>Actinomycetota</taxon>
        <taxon>Actinomycetes</taxon>
        <taxon>Streptosporangiales</taxon>
        <taxon>Nocardiopsidaceae</taxon>
        <taxon>Nocardiopsis</taxon>
    </lineage>
</organism>
<accession>A0A7X6RRM5</accession>
<evidence type="ECO:0000313" key="2">
    <source>
        <dbReference type="Proteomes" id="UP000553209"/>
    </source>
</evidence>